<dbReference type="RefSeq" id="WP_167079674.1">
    <property type="nucleotide sequence ID" value="NZ_JAASRM010000001.1"/>
</dbReference>
<name>A0A846MT82_9PROT</name>
<dbReference type="NCBIfam" id="TIGR03019">
    <property type="entry name" value="pepcterm_femAB"/>
    <property type="match status" value="1"/>
</dbReference>
<dbReference type="InterPro" id="IPR017469">
    <property type="entry name" value="PEP-CTERM_FemAB-rel"/>
</dbReference>
<dbReference type="InterPro" id="IPR016181">
    <property type="entry name" value="Acyl_CoA_acyltransferase"/>
</dbReference>
<evidence type="ECO:0000313" key="3">
    <source>
        <dbReference type="Proteomes" id="UP000570514"/>
    </source>
</evidence>
<sequence length="351" mass="38525">MDARDAILLSQLKVRAAGPGDGAGWDGFVLARADGSFFHRFGWREVLSRNFGLKPHYLIAERGGEIAGVLPLFHQKSRLFGNGLIAAPFCVEGGPLGDADAVAALDHAALALMAQTRAPFLEYRSRKAERAGWVAKRDLYAGFCRALSSKEEENLTAIPRKQRAVVRKAIASPLKGGVEEGVEALYRVYAESVRNLGTPVFPKRYFADLRAAFGADCDVMVIRDNGEPVSAVLNFYHNGTVLPYYGGGSSAARKSGANDLLYWEVMRHAVARGCTHFDFGRSKAGTGAFAFKKNWGFEPEWLEYEYFLKPGTSLPEKNPNNPKYAAFISLWKKLPMPVANFLGPFLIRGLG</sequence>
<dbReference type="InterPro" id="IPR050644">
    <property type="entry name" value="PG_Glycine_Bridge_Synth"/>
</dbReference>
<evidence type="ECO:0000313" key="2">
    <source>
        <dbReference type="EMBL" id="NIK86708.1"/>
    </source>
</evidence>
<dbReference type="PANTHER" id="PTHR36174:SF1">
    <property type="entry name" value="LIPID II:GLYCINE GLYCYLTRANSFERASE"/>
    <property type="match status" value="1"/>
</dbReference>
<accession>A0A846MT82</accession>
<reference evidence="2 3" key="1">
    <citation type="submission" date="2020-03" db="EMBL/GenBank/DDBJ databases">
        <title>Genomic Encyclopedia of Type Strains, Phase IV (KMG-IV): sequencing the most valuable type-strain genomes for metagenomic binning, comparative biology and taxonomic classification.</title>
        <authorList>
            <person name="Goeker M."/>
        </authorList>
    </citation>
    <scope>NUCLEOTIDE SEQUENCE [LARGE SCALE GENOMIC DNA]</scope>
    <source>
        <strain evidence="2 3">DSM 19867</strain>
    </source>
</reference>
<evidence type="ECO:0000259" key="1">
    <source>
        <dbReference type="Pfam" id="PF13480"/>
    </source>
</evidence>
<dbReference type="InterPro" id="IPR038740">
    <property type="entry name" value="BioF2-like_GNAT_dom"/>
</dbReference>
<organism evidence="2 3">
    <name type="scientific">Rhizomicrobium palustre</name>
    <dbReference type="NCBI Taxonomy" id="189966"/>
    <lineage>
        <taxon>Bacteria</taxon>
        <taxon>Pseudomonadati</taxon>
        <taxon>Pseudomonadota</taxon>
        <taxon>Alphaproteobacteria</taxon>
        <taxon>Micropepsales</taxon>
        <taxon>Micropepsaceae</taxon>
        <taxon>Rhizomicrobium</taxon>
    </lineage>
</organism>
<feature type="domain" description="BioF2-like acetyltransferase" evidence="1">
    <location>
        <begin position="161"/>
        <end position="292"/>
    </location>
</feature>
<comment type="caution">
    <text evidence="2">The sequence shown here is derived from an EMBL/GenBank/DDBJ whole genome shotgun (WGS) entry which is preliminary data.</text>
</comment>
<gene>
    <name evidence="2" type="ORF">FHS83_000026</name>
</gene>
<dbReference type="PANTHER" id="PTHR36174">
    <property type="entry name" value="LIPID II:GLYCINE GLYCYLTRANSFERASE"/>
    <property type="match status" value="1"/>
</dbReference>
<dbReference type="Proteomes" id="UP000570514">
    <property type="component" value="Unassembled WGS sequence"/>
</dbReference>
<keyword evidence="3" id="KW-1185">Reference proteome</keyword>
<dbReference type="Gene3D" id="3.40.630.30">
    <property type="match status" value="1"/>
</dbReference>
<dbReference type="AlphaFoldDB" id="A0A846MT82"/>
<dbReference type="EMBL" id="JAASRM010000001">
    <property type="protein sequence ID" value="NIK86708.1"/>
    <property type="molecule type" value="Genomic_DNA"/>
</dbReference>
<protein>
    <submittedName>
        <fullName evidence="2">FemAB-related protein (PEP-CTERM system-associated)</fullName>
    </submittedName>
</protein>
<dbReference type="Pfam" id="PF13480">
    <property type="entry name" value="Acetyltransf_6"/>
    <property type="match status" value="1"/>
</dbReference>
<proteinExistence type="predicted"/>
<dbReference type="SUPFAM" id="SSF55729">
    <property type="entry name" value="Acyl-CoA N-acyltransferases (Nat)"/>
    <property type="match status" value="2"/>
</dbReference>